<dbReference type="RefSeq" id="WP_108977705.1">
    <property type="nucleotide sequence ID" value="NZ_BFBB01000008.1"/>
</dbReference>
<comment type="caution">
    <text evidence="3">The sequence shown here is derived from an EMBL/GenBank/DDBJ whole genome shotgun (WGS) entry which is preliminary data.</text>
</comment>
<protein>
    <submittedName>
        <fullName evidence="3">Hydrolase</fullName>
    </submittedName>
</protein>
<keyword evidence="1 3" id="KW-0378">Hydrolase</keyword>
<dbReference type="InterPro" id="IPR000639">
    <property type="entry name" value="Epox_hydrolase-like"/>
</dbReference>
<dbReference type="SUPFAM" id="SSF53474">
    <property type="entry name" value="alpha/beta-Hydrolases"/>
    <property type="match status" value="1"/>
</dbReference>
<dbReference type="InterPro" id="IPR029058">
    <property type="entry name" value="AB_hydrolase_fold"/>
</dbReference>
<evidence type="ECO:0000313" key="4">
    <source>
        <dbReference type="Proteomes" id="UP000245133"/>
    </source>
</evidence>
<organism evidence="3 4">
    <name type="scientific">Leptospira ryugenii</name>
    <dbReference type="NCBI Taxonomy" id="1917863"/>
    <lineage>
        <taxon>Bacteria</taxon>
        <taxon>Pseudomonadati</taxon>
        <taxon>Spirochaetota</taxon>
        <taxon>Spirochaetia</taxon>
        <taxon>Leptospirales</taxon>
        <taxon>Leptospiraceae</taxon>
        <taxon>Leptospira</taxon>
    </lineage>
</organism>
<reference evidence="3 4" key="1">
    <citation type="submission" date="2018-02" db="EMBL/GenBank/DDBJ databases">
        <title>Novel Leptospira species isolated from soil and water in Japan.</title>
        <authorList>
            <person name="Nakao R."/>
            <person name="Masuzawa T."/>
        </authorList>
    </citation>
    <scope>NUCLEOTIDE SEQUENCE [LARGE SCALE GENOMIC DNA]</scope>
    <source>
        <strain evidence="3 4">YH101</strain>
    </source>
</reference>
<dbReference type="AlphaFoldDB" id="A0A2P2E3A4"/>
<dbReference type="InterPro" id="IPR000073">
    <property type="entry name" value="AB_hydrolase_1"/>
</dbReference>
<evidence type="ECO:0000259" key="2">
    <source>
        <dbReference type="Pfam" id="PF00561"/>
    </source>
</evidence>
<feature type="domain" description="AB hydrolase-1" evidence="2">
    <location>
        <begin position="23"/>
        <end position="277"/>
    </location>
</feature>
<keyword evidence="4" id="KW-1185">Reference proteome</keyword>
<dbReference type="OrthoDB" id="9773293at2"/>
<dbReference type="PANTHER" id="PTHR43329">
    <property type="entry name" value="EPOXIDE HYDROLASE"/>
    <property type="match status" value="1"/>
</dbReference>
<dbReference type="Proteomes" id="UP000245133">
    <property type="component" value="Unassembled WGS sequence"/>
</dbReference>
<accession>A0A2P2E3A4</accession>
<proteinExistence type="predicted"/>
<dbReference type="Pfam" id="PF00561">
    <property type="entry name" value="Abhydrolase_1"/>
    <property type="match status" value="1"/>
</dbReference>
<evidence type="ECO:0000313" key="3">
    <source>
        <dbReference type="EMBL" id="GBF51357.1"/>
    </source>
</evidence>
<dbReference type="GO" id="GO:0016787">
    <property type="term" value="F:hydrolase activity"/>
    <property type="evidence" value="ECO:0007669"/>
    <property type="project" value="UniProtKB-KW"/>
</dbReference>
<name>A0A2P2E3A4_9LEPT</name>
<evidence type="ECO:0000256" key="1">
    <source>
        <dbReference type="ARBA" id="ARBA00022801"/>
    </source>
</evidence>
<dbReference type="EMBL" id="BFBB01000008">
    <property type="protein sequence ID" value="GBF51357.1"/>
    <property type="molecule type" value="Genomic_DNA"/>
</dbReference>
<dbReference type="PRINTS" id="PR00412">
    <property type="entry name" value="EPOXHYDRLASE"/>
</dbReference>
<dbReference type="Gene3D" id="3.40.50.1820">
    <property type="entry name" value="alpha/beta hydrolase"/>
    <property type="match status" value="1"/>
</dbReference>
<gene>
    <name evidence="3" type="ORF">LPTSP4_28930</name>
</gene>
<sequence>MFYSEIRSESKSFSTLEVGSGEPVLFLHGFPDNFKTFTQILEPISRSGYHCVAPAMRGYEPNTISHWSKLHINDLMVDVLNWMESRNWEKVHLVGHNWGAIVAYACGIYYPSRFASITSIGVPLLKNYQEILLWAPQQSVYSWYLLLFQIPLFAELTVRSNDFGLVDYLWKEWSPDLNANQEHIAEIKSTFQNPGVLSSALAYYRNLNDILTDSGRESLLAIIDAVVGSPTQMLYGLNDGCFHRNLFEQIVKEGDFSRGLRKRGYDHCGHFLHWEKPDEIIQDIIFWLAKHKI</sequence>